<protein>
    <submittedName>
        <fullName evidence="1">Uncharacterized protein</fullName>
    </submittedName>
</protein>
<dbReference type="AlphaFoldDB" id="A0A4Y2BSU1"/>
<evidence type="ECO:0000313" key="2">
    <source>
        <dbReference type="Proteomes" id="UP000499080"/>
    </source>
</evidence>
<dbReference type="Proteomes" id="UP000499080">
    <property type="component" value="Unassembled WGS sequence"/>
</dbReference>
<dbReference type="EMBL" id="BGPR01000110">
    <property type="protein sequence ID" value="GBL95281.1"/>
    <property type="molecule type" value="Genomic_DNA"/>
</dbReference>
<reference evidence="1 2" key="1">
    <citation type="journal article" date="2019" name="Sci. Rep.">
        <title>Orb-weaving spider Araneus ventricosus genome elucidates the spidroin gene catalogue.</title>
        <authorList>
            <person name="Kono N."/>
            <person name="Nakamura H."/>
            <person name="Ohtoshi R."/>
            <person name="Moran D.A.P."/>
            <person name="Shinohara A."/>
            <person name="Yoshida Y."/>
            <person name="Fujiwara M."/>
            <person name="Mori M."/>
            <person name="Tomita M."/>
            <person name="Arakawa K."/>
        </authorList>
    </citation>
    <scope>NUCLEOTIDE SEQUENCE [LARGE SCALE GENOMIC DNA]</scope>
</reference>
<proteinExistence type="predicted"/>
<sequence>MWRLLLEDRCRKYGVVIMLIWLDFNRVCMECSREKNRCSVKAFSDNSRARVWSAFMEKWERVLRNLRDCFVSSKPSRQLAILAVGG</sequence>
<name>A0A4Y2BSU1_ARAVE</name>
<comment type="caution">
    <text evidence="1">The sequence shown here is derived from an EMBL/GenBank/DDBJ whole genome shotgun (WGS) entry which is preliminary data.</text>
</comment>
<organism evidence="1 2">
    <name type="scientific">Araneus ventricosus</name>
    <name type="common">Orbweaver spider</name>
    <name type="synonym">Epeira ventricosa</name>
    <dbReference type="NCBI Taxonomy" id="182803"/>
    <lineage>
        <taxon>Eukaryota</taxon>
        <taxon>Metazoa</taxon>
        <taxon>Ecdysozoa</taxon>
        <taxon>Arthropoda</taxon>
        <taxon>Chelicerata</taxon>
        <taxon>Arachnida</taxon>
        <taxon>Araneae</taxon>
        <taxon>Araneomorphae</taxon>
        <taxon>Entelegynae</taxon>
        <taxon>Araneoidea</taxon>
        <taxon>Araneidae</taxon>
        <taxon>Araneus</taxon>
    </lineage>
</organism>
<evidence type="ECO:0000313" key="1">
    <source>
        <dbReference type="EMBL" id="GBL95281.1"/>
    </source>
</evidence>
<gene>
    <name evidence="1" type="ORF">AVEN_37735_1</name>
</gene>
<accession>A0A4Y2BSU1</accession>
<keyword evidence="2" id="KW-1185">Reference proteome</keyword>